<dbReference type="Pfam" id="PF18557">
    <property type="entry name" value="NepR"/>
    <property type="match status" value="1"/>
</dbReference>
<evidence type="ECO:0000259" key="1">
    <source>
        <dbReference type="Pfam" id="PF18557"/>
    </source>
</evidence>
<organism evidence="2 3">
    <name type="scientific">Pleomorphomonas diazotrophica</name>
    <dbReference type="NCBI Taxonomy" id="1166257"/>
    <lineage>
        <taxon>Bacteria</taxon>
        <taxon>Pseudomonadati</taxon>
        <taxon>Pseudomonadota</taxon>
        <taxon>Alphaproteobacteria</taxon>
        <taxon>Hyphomicrobiales</taxon>
        <taxon>Pleomorphomonadaceae</taxon>
        <taxon>Pleomorphomonas</taxon>
    </lineage>
</organism>
<evidence type="ECO:0000313" key="3">
    <source>
        <dbReference type="Proteomes" id="UP000233491"/>
    </source>
</evidence>
<proteinExistence type="predicted"/>
<feature type="domain" description="Anti-sigma factor NepR" evidence="1">
    <location>
        <begin position="18"/>
        <end position="52"/>
    </location>
</feature>
<protein>
    <recommendedName>
        <fullName evidence="1">Anti-sigma factor NepR domain-containing protein</fullName>
    </recommendedName>
</protein>
<dbReference type="AlphaFoldDB" id="A0A1I4S7Z8"/>
<accession>A0A1I4S7Z8</accession>
<reference evidence="2 3" key="1">
    <citation type="submission" date="2017-12" db="EMBL/GenBank/DDBJ databases">
        <title>Anaerobic carbon monoxide metabolism by Pleomorphomonas carboxyditropha sp. nov., a new mesophilic hydrogenogenic carboxidotroph.</title>
        <authorList>
            <person name="Esquivel-Elizondo S."/>
            <person name="Krajmalnik-Brown R."/>
        </authorList>
    </citation>
    <scope>NUCLEOTIDE SEQUENCE [LARGE SCALE GENOMIC DNA]</scope>
    <source>
        <strain evidence="2 3">R5-392</strain>
    </source>
</reference>
<dbReference type="Proteomes" id="UP000233491">
    <property type="component" value="Unassembled WGS sequence"/>
</dbReference>
<sequence length="69" mass="7715">MSDKKETSERPALEPPIQAHLGDQLKKLYGSILSEPIPEKLTLLLDQLEKAERKEREGLSERADGSGDQ</sequence>
<gene>
    <name evidence="2" type="ORF">CXZ10_11525</name>
</gene>
<evidence type="ECO:0000313" key="2">
    <source>
        <dbReference type="EMBL" id="PKR88751.1"/>
    </source>
</evidence>
<dbReference type="OrthoDB" id="8454456at2"/>
<name>A0A1I4S7Z8_9HYPH</name>
<comment type="caution">
    <text evidence="2">The sequence shown here is derived from an EMBL/GenBank/DDBJ whole genome shotgun (WGS) entry which is preliminary data.</text>
</comment>
<dbReference type="InterPro" id="IPR041649">
    <property type="entry name" value="NepR"/>
</dbReference>
<keyword evidence="3" id="KW-1185">Reference proteome</keyword>
<dbReference type="EMBL" id="PJNW01000009">
    <property type="protein sequence ID" value="PKR88751.1"/>
    <property type="molecule type" value="Genomic_DNA"/>
</dbReference>
<dbReference type="RefSeq" id="WP_101289401.1">
    <property type="nucleotide sequence ID" value="NZ_FOUQ01000003.1"/>
</dbReference>